<dbReference type="Proteomes" id="UP000722459">
    <property type="component" value="Unassembled WGS sequence"/>
</dbReference>
<gene>
    <name evidence="1" type="ORF">HON47_03775</name>
</gene>
<proteinExistence type="predicted"/>
<name>A0A8T5GGM8_9ARCH</name>
<feature type="non-terminal residue" evidence="1">
    <location>
        <position position="1"/>
    </location>
</feature>
<dbReference type="AlphaFoldDB" id="A0A8T5GGM8"/>
<protein>
    <submittedName>
        <fullName evidence="1">Uncharacterized protein</fullName>
    </submittedName>
</protein>
<accession>A0A8T5GGM8</accession>
<evidence type="ECO:0000313" key="2">
    <source>
        <dbReference type="Proteomes" id="UP000722459"/>
    </source>
</evidence>
<dbReference type="EMBL" id="JABJNZ010000049">
    <property type="protein sequence ID" value="MBT4870666.1"/>
    <property type="molecule type" value="Genomic_DNA"/>
</dbReference>
<sequence>DLGKVKEVNTRFNKVIDEISFLKEKTLADPATKEVIVNELKNKEIIDVFASIEQDFEELRQQLARQEISRERISDFVESLRTKKTFSFTETTKSILFLEQVIGILKSSHITIKPEFVGTIDLGSLAIELGLYKTNSGVIVERERFASALASLLGRKLLKNLIFETDNAKIFLRASTEVTVETDNSHLKTISRLSRE</sequence>
<reference evidence="1" key="1">
    <citation type="journal article" date="2021" name="ISME J.">
        <title>Mercury methylation by metabolically versatile and cosmopolitan marine bacteria.</title>
        <authorList>
            <person name="Lin H."/>
            <person name="Ascher D.B."/>
            <person name="Myung Y."/>
            <person name="Lamborg C.H."/>
            <person name="Hallam S.J."/>
            <person name="Gionfriddo C.M."/>
            <person name="Holt K.E."/>
            <person name="Moreau J.W."/>
        </authorList>
    </citation>
    <scope>NUCLEOTIDE SEQUENCE</scope>
    <source>
        <strain evidence="1">SI075_bin30</strain>
    </source>
</reference>
<organism evidence="1 2">
    <name type="scientific">Candidatus Iainarchaeum sp</name>
    <dbReference type="NCBI Taxonomy" id="3101447"/>
    <lineage>
        <taxon>Archaea</taxon>
        <taxon>Candidatus Iainarchaeota</taxon>
        <taxon>Candidatus Iainarchaeia</taxon>
        <taxon>Candidatus Iainarchaeales</taxon>
        <taxon>Candidatus Iainarchaeaceae</taxon>
        <taxon>Candidatus Iainarchaeum</taxon>
    </lineage>
</organism>
<comment type="caution">
    <text evidence="1">The sequence shown here is derived from an EMBL/GenBank/DDBJ whole genome shotgun (WGS) entry which is preliminary data.</text>
</comment>
<evidence type="ECO:0000313" key="1">
    <source>
        <dbReference type="EMBL" id="MBT4870666.1"/>
    </source>
</evidence>